<dbReference type="Gene3D" id="3.30.70.1240">
    <property type="entry name" value="DOPA-like domains"/>
    <property type="match status" value="1"/>
</dbReference>
<comment type="caution">
    <text evidence="2">The sequence shown here is derived from an EMBL/GenBank/DDBJ whole genome shotgun (WGS) entry which is preliminary data.</text>
</comment>
<evidence type="ECO:0000313" key="3">
    <source>
        <dbReference type="Proteomes" id="UP001363151"/>
    </source>
</evidence>
<proteinExistence type="predicted"/>
<sequence>MFSLLALAVTASALTSRCDDLRWADKRVHQPVSEKNGTFTAQQGYSWHIHYLHYTHEEEAAVQRFQRDFCAAFAKYGKGGSVEPSPWGPNCIADGAKYIYGACAATALATRSNGWTCGNGTCSVGELPEGPWSTCQNEFYVPAVYIDEVAGWVRAYENLTIPVMRHPNSGCQWGDHSPDSRAEFLGAARVPEMCLWGLPCNSPGYGCVGGMCGALDGTRGHQHAAGCVAEVHS</sequence>
<evidence type="ECO:0000256" key="1">
    <source>
        <dbReference type="SAM" id="SignalP"/>
    </source>
</evidence>
<dbReference type="Proteomes" id="UP001363151">
    <property type="component" value="Unassembled WGS sequence"/>
</dbReference>
<organism evidence="2 3">
    <name type="scientific">Aureococcus anophagefferens</name>
    <name type="common">Harmful bloom alga</name>
    <dbReference type="NCBI Taxonomy" id="44056"/>
    <lineage>
        <taxon>Eukaryota</taxon>
        <taxon>Sar</taxon>
        <taxon>Stramenopiles</taxon>
        <taxon>Ochrophyta</taxon>
        <taxon>Pelagophyceae</taxon>
        <taxon>Pelagomonadales</taxon>
        <taxon>Pelagomonadaceae</taxon>
        <taxon>Aureococcus</taxon>
    </lineage>
</organism>
<evidence type="ECO:0000313" key="2">
    <source>
        <dbReference type="EMBL" id="KAK7253254.1"/>
    </source>
</evidence>
<feature type="chain" id="PRO_5045044375" evidence="1">
    <location>
        <begin position="19"/>
        <end position="233"/>
    </location>
</feature>
<dbReference type="EMBL" id="JBBJCI010000035">
    <property type="protein sequence ID" value="KAK7253254.1"/>
    <property type="molecule type" value="Genomic_DNA"/>
</dbReference>
<protein>
    <submittedName>
        <fullName evidence="2">Uncharacterized protein</fullName>
    </submittedName>
</protein>
<gene>
    <name evidence="2" type="ORF">SO694_00001134</name>
</gene>
<keyword evidence="3" id="KW-1185">Reference proteome</keyword>
<reference evidence="2 3" key="1">
    <citation type="submission" date="2024-03" db="EMBL/GenBank/DDBJ databases">
        <title>Aureococcus anophagefferens CCMP1851 and Kratosvirus quantuckense: Draft genome of a second virus-susceptible host strain in the model system.</title>
        <authorList>
            <person name="Chase E."/>
            <person name="Truchon A.R."/>
            <person name="Schepens W."/>
            <person name="Wilhelm S.W."/>
        </authorList>
    </citation>
    <scope>NUCLEOTIDE SEQUENCE [LARGE SCALE GENOMIC DNA]</scope>
    <source>
        <strain evidence="2 3">CCMP1851</strain>
    </source>
</reference>
<accession>A0ABR1GB02</accession>
<feature type="signal peptide" evidence="1">
    <location>
        <begin position="1"/>
        <end position="18"/>
    </location>
</feature>
<dbReference type="InterPro" id="IPR023389">
    <property type="entry name" value="DOPA-like_sf"/>
</dbReference>
<keyword evidence="1" id="KW-0732">Signal</keyword>
<name>A0ABR1GB02_AURAN</name>